<sequence length="184" mass="20856">MPPDVKASLRLIRPSVRQLKKEAAKAAVQKYQEVPLNERWEILKRKRFGDSSAYAAKLAHPLIDPDVTTGLADRIFRYSNGANAHEEIAEIHEAVETSKGAARCLFGCGTFFNTSALARHVRKLHMHIFKTRFVCPEWKRMKREEAVIEANPGAWSSHVRRVHCKVYAPNLESLPDALCLLRGQ</sequence>
<accession>A0A1B5KZS1</accession>
<comment type="caution">
    <text evidence="1">The sequence shown here is derived from an EMBL/GenBank/DDBJ whole genome shotgun (WGS) entry which is preliminary data.</text>
</comment>
<evidence type="ECO:0000313" key="2">
    <source>
        <dbReference type="Proteomes" id="UP000054053"/>
    </source>
</evidence>
<protein>
    <recommendedName>
        <fullName evidence="3">C2H2-type domain-containing protein</fullName>
    </recommendedName>
</protein>
<dbReference type="Proteomes" id="UP000054053">
    <property type="component" value="Unassembled WGS sequence"/>
</dbReference>
<organism evidence="1 2">
    <name type="scientific">Ustilaginoidea virens</name>
    <name type="common">Rice false smut fungus</name>
    <name type="synonym">Villosiclava virens</name>
    <dbReference type="NCBI Taxonomy" id="1159556"/>
    <lineage>
        <taxon>Eukaryota</taxon>
        <taxon>Fungi</taxon>
        <taxon>Dikarya</taxon>
        <taxon>Ascomycota</taxon>
        <taxon>Pezizomycotina</taxon>
        <taxon>Sordariomycetes</taxon>
        <taxon>Hypocreomycetidae</taxon>
        <taxon>Hypocreales</taxon>
        <taxon>Clavicipitaceae</taxon>
        <taxon>Ustilaginoidea</taxon>
    </lineage>
</organism>
<proteinExistence type="predicted"/>
<dbReference type="EMBL" id="BBTG02000036">
    <property type="protein sequence ID" value="GAO15593.1"/>
    <property type="molecule type" value="Genomic_DNA"/>
</dbReference>
<dbReference type="AlphaFoldDB" id="A0A1B5KZS1"/>
<evidence type="ECO:0000313" key="1">
    <source>
        <dbReference type="EMBL" id="GAO15593.1"/>
    </source>
</evidence>
<evidence type="ECO:0008006" key="3">
    <source>
        <dbReference type="Google" id="ProtNLM"/>
    </source>
</evidence>
<reference evidence="2" key="1">
    <citation type="journal article" date="2016" name="Genome Announc.">
        <title>Genome sequence of Ustilaginoidea virens IPU010, a rice pathogenic fungus causing false smut.</title>
        <authorList>
            <person name="Kumagai T."/>
            <person name="Ishii T."/>
            <person name="Terai G."/>
            <person name="Umemura M."/>
            <person name="Machida M."/>
            <person name="Asai K."/>
        </authorList>
    </citation>
    <scope>NUCLEOTIDE SEQUENCE [LARGE SCALE GENOMIC DNA]</scope>
    <source>
        <strain evidence="2">IPU010</strain>
    </source>
</reference>
<gene>
    <name evidence="1" type="ORF">UVI_02050260</name>
</gene>
<name>A0A1B5KZS1_USTVR</name>